<dbReference type="EMBL" id="PYGI01000019">
    <property type="protein sequence ID" value="PSL12188.1"/>
    <property type="molecule type" value="Genomic_DNA"/>
</dbReference>
<dbReference type="RefSeq" id="WP_106592589.1">
    <property type="nucleotide sequence ID" value="NZ_PYGI01000019.1"/>
</dbReference>
<evidence type="ECO:0000313" key="2">
    <source>
        <dbReference type="Proteomes" id="UP000242133"/>
    </source>
</evidence>
<protein>
    <submittedName>
        <fullName evidence="1">Uncharacterized protein</fullName>
    </submittedName>
</protein>
<keyword evidence="2" id="KW-1185">Reference proteome</keyword>
<comment type="caution">
    <text evidence="1">The sequence shown here is derived from an EMBL/GenBank/DDBJ whole genome shotgun (WGS) entry which is preliminary data.</text>
</comment>
<accession>A0A2P8ERY0</accession>
<dbReference type="OrthoDB" id="7031990at2"/>
<sequence length="185" mass="20431">MGLLKQEFSNAYTKGTVFVLVYPASEFREHFVNNTVYSDNPRINAAAQVASLNMLRRTVQGMKHGDNRPIRLHTILCNPLSVANAEEAAYQQYIFATKVSGVIVGALTFLVKRRLPKKLQDNNSAGTAVSLAVSAAIGSRIQKYMVNNIRKFNAGDVDIMTFIEVNGGIGPQYSFTGNHLTIEEY</sequence>
<reference evidence="1 2" key="1">
    <citation type="submission" date="2018-03" db="EMBL/GenBank/DDBJ databases">
        <title>Genomic Encyclopedia of Archaeal and Bacterial Type Strains, Phase II (KMG-II): from individual species to whole genera.</title>
        <authorList>
            <person name="Goeker M."/>
        </authorList>
    </citation>
    <scope>NUCLEOTIDE SEQUENCE [LARGE SCALE GENOMIC DNA]</scope>
    <source>
        <strain evidence="1 2">DSM 17586</strain>
    </source>
</reference>
<name>A0A2P8ERY0_9GAMM</name>
<gene>
    <name evidence="1" type="ORF">CLV44_11922</name>
</gene>
<evidence type="ECO:0000313" key="1">
    <source>
        <dbReference type="EMBL" id="PSL12188.1"/>
    </source>
</evidence>
<organism evidence="1 2">
    <name type="scientific">Marinobacterium halophilum</name>
    <dbReference type="NCBI Taxonomy" id="267374"/>
    <lineage>
        <taxon>Bacteria</taxon>
        <taxon>Pseudomonadati</taxon>
        <taxon>Pseudomonadota</taxon>
        <taxon>Gammaproteobacteria</taxon>
        <taxon>Oceanospirillales</taxon>
        <taxon>Oceanospirillaceae</taxon>
        <taxon>Marinobacterium</taxon>
    </lineage>
</organism>
<dbReference type="AlphaFoldDB" id="A0A2P8ERY0"/>
<proteinExistence type="predicted"/>
<dbReference type="Proteomes" id="UP000242133">
    <property type="component" value="Unassembled WGS sequence"/>
</dbReference>